<dbReference type="OrthoDB" id="2018754at2759"/>
<dbReference type="GO" id="GO:0045202">
    <property type="term" value="C:synapse"/>
    <property type="evidence" value="ECO:0007669"/>
    <property type="project" value="TreeGrafter"/>
</dbReference>
<dbReference type="Proteomes" id="UP000285301">
    <property type="component" value="Unassembled WGS sequence"/>
</dbReference>
<reference evidence="3 4" key="1">
    <citation type="journal article" date="2018" name="Gigascience">
        <title>Genomes of trombidid mites reveal novel predicted allergens and laterally-transferred genes associated with secondary metabolism.</title>
        <authorList>
            <person name="Dong X."/>
            <person name="Chaisiri K."/>
            <person name="Xia D."/>
            <person name="Armstrong S.D."/>
            <person name="Fang Y."/>
            <person name="Donnelly M.J."/>
            <person name="Kadowaki T."/>
            <person name="McGarry J.W."/>
            <person name="Darby A.C."/>
            <person name="Makepeace B.L."/>
        </authorList>
    </citation>
    <scope>NUCLEOTIDE SEQUENCE [LARGE SCALE GENOMIC DNA]</scope>
    <source>
        <strain evidence="3">UoL-WK</strain>
    </source>
</reference>
<keyword evidence="4" id="KW-1185">Reference proteome</keyword>
<dbReference type="GO" id="GO:0008088">
    <property type="term" value="P:axo-dendritic transport"/>
    <property type="evidence" value="ECO:0007669"/>
    <property type="project" value="TreeGrafter"/>
</dbReference>
<dbReference type="GO" id="GO:0005737">
    <property type="term" value="C:cytoplasm"/>
    <property type="evidence" value="ECO:0007669"/>
    <property type="project" value="TreeGrafter"/>
</dbReference>
<dbReference type="GO" id="GO:0007268">
    <property type="term" value="P:chemical synaptic transmission"/>
    <property type="evidence" value="ECO:0007669"/>
    <property type="project" value="TreeGrafter"/>
</dbReference>
<feature type="compositionally biased region" description="Basic and acidic residues" evidence="1">
    <location>
        <begin position="917"/>
        <end position="926"/>
    </location>
</feature>
<organism evidence="3 4">
    <name type="scientific">Dinothrombium tinctorium</name>
    <dbReference type="NCBI Taxonomy" id="1965070"/>
    <lineage>
        <taxon>Eukaryota</taxon>
        <taxon>Metazoa</taxon>
        <taxon>Ecdysozoa</taxon>
        <taxon>Arthropoda</taxon>
        <taxon>Chelicerata</taxon>
        <taxon>Arachnida</taxon>
        <taxon>Acari</taxon>
        <taxon>Acariformes</taxon>
        <taxon>Trombidiformes</taxon>
        <taxon>Prostigmata</taxon>
        <taxon>Anystina</taxon>
        <taxon>Parasitengona</taxon>
        <taxon>Trombidioidea</taxon>
        <taxon>Trombidiidae</taxon>
        <taxon>Dinothrombium</taxon>
    </lineage>
</organism>
<dbReference type="STRING" id="1965070.A0A443QY09"/>
<dbReference type="PANTHER" id="PTHR13650">
    <property type="entry name" value="SPATACSIN"/>
    <property type="match status" value="1"/>
</dbReference>
<feature type="region of interest" description="Disordered" evidence="1">
    <location>
        <begin position="905"/>
        <end position="926"/>
    </location>
</feature>
<accession>A0A443QY09</accession>
<name>A0A443QY09_9ACAR</name>
<dbReference type="InterPro" id="IPR028107">
    <property type="entry name" value="Spatacsin_C_dom"/>
</dbReference>
<dbReference type="InterPro" id="IPR028103">
    <property type="entry name" value="Spatacsin"/>
</dbReference>
<feature type="compositionally biased region" description="Polar residues" evidence="1">
    <location>
        <begin position="906"/>
        <end position="916"/>
    </location>
</feature>
<dbReference type="EMBL" id="NCKU01003233">
    <property type="protein sequence ID" value="RWS07920.1"/>
    <property type="molecule type" value="Genomic_DNA"/>
</dbReference>
<dbReference type="PANTHER" id="PTHR13650:SF0">
    <property type="entry name" value="SPATACSIN"/>
    <property type="match status" value="1"/>
</dbReference>
<gene>
    <name evidence="3" type="ORF">B4U79_07221</name>
</gene>
<sequence>MEFGVLELGLKNKQIANISCFLKIQVEAFRINWNRNCEQSALDFSVSVVKDYIVLFNQWIYIFQKVLSIVNATLKQNVSSSDKNFGVKLAKVSLQTCNKLLSTLAKEPESDELKVEKNVFVTELSKIIEKIRAVVKAEKQYAVITSKSRKKFDDQYNQWQNLTVKDIVLNAIKESCLPLALYHLKSTDRVSGWIEIVQVIFNEATAAFDKNNFARASELLTQIGLPVSDTVYDVFSNAFSASLRSFLYPKLEKPQNILFREKQLLELLNIFESIFKDFDLTFNANLLKKLDNYRIQNILLIPIRENKDEELQEKASKFLSPKIVWQCLVANHETDLLLKWVKMANQNLNTSHFPFYWNINGEMLNYVYNNCDDEFLKEIIFNQAAAKGYFCEEELKFINVTIKRLLRCGSEEASAIILDSPCHPLKSVKSYSFSDFQQKVIDNALQNNLYQFLYWFLNRENSKHLLKTSNINSSVKDLLQTYITWNEDPYDCSSIFAAILMTAKHVYSLQTPINIQKLLDRGLSQLAVLALQYSHTGLLGAIDANPEQLTYANRNSFSTSLKDNYPLLYQALMNILHSSESDVFFTQDSPTIYSLLKNTTNFDISKLFCWQSTNHLRNNEGTCAFTEVPSFSDSKLAALYGFKANLTYLYYLNKGRPLEAYCRFLSEKGLCSKNIESARKKASLLAFYNCTERSITAACVIFVELLKNESSSLRLHLNAASLIMSYSAHFVAFEPKNQMQELGNLLKKARYHDNKRAASKIIQLIVAAFNRKYGSDDKPTIEECFEYKVAIELSKFYRLEAPTEFLLKCAQADDWLLFSVFAQMYDFPSNEIFKLLSTARSDGFNNKCIAEHLSKAFQSSHLLHSSTGKERDILEVKSRKPSKDTSAMYYRNTLFQRIGVKRKIENPNSLSPNTRQRALEDDRSSTHSDYDNIETLSIVSGSVYSEYFEGITFDLQNPPKDLFNLLLTCQKCNPIDPWKPLLASTITLNNPIPALIAASMQNDFDVNNMFDCFCCWLFASCDYPSKPLTNFSDACVTWSQNDFLAFIKNALIVPENYNIFKTGLHLFHLLENPLTDLVDFFIDFLVEKEFYSCVKKLKSFQEKLWNYEEPNEVKFLLNSKKLIEETSVAILCCSLKATSTSYQLLILLRHLEFSRLQSSFSKDVEVPDFRKMYRLSQCLENTSLNLNVSLFLNCREESEEYKQAVLKFVAKLQELQYFSEASHFAIICNVNSDEVYLNEWRVKAEKRKEEILMWKEGLSSLESANISETSLLQFCLNFVDEINSPITKLYLLVKMLSYTIDLMKKETLDIERTFWEIALKVEMTNKTPDYNTHWSDIWTILTRISRELEIEIEYKVDKESREVCQLKEIEIRCLDNILEKLFCAGCIEMAFRAANIFNYTSRDLDIVFTCHCLAKGILPDNLPHLLLSSSFPSYLNITKKSFKDLNHNDIQDLLIRLKDMSTIGEAANQRILLYYRISCYLRQPYAEIFKERDDISLLRNLFSTNSQQENLNLAKELISLSGISDECVADLISADVIKLIKNESESTLDENAATDNENNSILYAHLRLLNNPSILGRKLLQFLELGLKNELSPSILVEVCIKAHDCFTVSSDVEGIAIVLRNVKNLVMENLAQNNDYQSMIRLLKGINRYSEMTYIFDILKENDEFEMLLGKGIEKVPQLRIALLDSLKSDKEMYPLIALNFSMHREIAEMIHSNANKTIKSLQLRRQQNLMSSKNILERVLQDFVDASESYTKAGCYNKANACAKLAELIALQIHYLPSSIVIINLSDAAITEFVSKHPKFNEALIVAEGYQHHRSWDAALFNNFVLNGDQIYLREYLTHFQLTTTNFDEIVALYTKYKANNFQNINSDKQRAITANLRKLITLLDDVKKKYQYGCALEMHELANSLLQENGAFLRDLKQQNQL</sequence>
<dbReference type="GO" id="GO:0030424">
    <property type="term" value="C:axon"/>
    <property type="evidence" value="ECO:0007669"/>
    <property type="project" value="TreeGrafter"/>
</dbReference>
<feature type="domain" description="Spatacsin C-terminal" evidence="2">
    <location>
        <begin position="1575"/>
        <end position="1857"/>
    </location>
</feature>
<dbReference type="GO" id="GO:0030425">
    <property type="term" value="C:dendrite"/>
    <property type="evidence" value="ECO:0007669"/>
    <property type="project" value="TreeGrafter"/>
</dbReference>
<protein>
    <submittedName>
        <fullName evidence="3">Spatacsin-like protein</fullName>
    </submittedName>
</protein>
<dbReference type="GO" id="GO:0048489">
    <property type="term" value="P:synaptic vesicle transport"/>
    <property type="evidence" value="ECO:0007669"/>
    <property type="project" value="TreeGrafter"/>
</dbReference>
<evidence type="ECO:0000256" key="1">
    <source>
        <dbReference type="SAM" id="MobiDB-lite"/>
    </source>
</evidence>
<comment type="caution">
    <text evidence="3">The sequence shown here is derived from an EMBL/GenBank/DDBJ whole genome shotgun (WGS) entry which is preliminary data.</text>
</comment>
<proteinExistence type="predicted"/>
<evidence type="ECO:0000313" key="3">
    <source>
        <dbReference type="EMBL" id="RWS07920.1"/>
    </source>
</evidence>
<dbReference type="Pfam" id="PF14649">
    <property type="entry name" value="Spatacsin_C"/>
    <property type="match status" value="1"/>
</dbReference>
<evidence type="ECO:0000259" key="2">
    <source>
        <dbReference type="Pfam" id="PF14649"/>
    </source>
</evidence>
<evidence type="ECO:0000313" key="4">
    <source>
        <dbReference type="Proteomes" id="UP000285301"/>
    </source>
</evidence>
<dbReference type="GO" id="GO:0007409">
    <property type="term" value="P:axonogenesis"/>
    <property type="evidence" value="ECO:0007669"/>
    <property type="project" value="TreeGrafter"/>
</dbReference>